<evidence type="ECO:0000256" key="2">
    <source>
        <dbReference type="ARBA" id="ARBA00022598"/>
    </source>
</evidence>
<feature type="domain" description="AMP-binding enzyme C-terminal" evidence="6">
    <location>
        <begin position="539"/>
        <end position="613"/>
    </location>
</feature>
<dbReference type="Gene3D" id="3.40.50.12780">
    <property type="entry name" value="N-terminal domain of ligase-like"/>
    <property type="match status" value="1"/>
</dbReference>
<dbReference type="InterPro" id="IPR045851">
    <property type="entry name" value="AMP-bd_C_sf"/>
</dbReference>
<dbReference type="Pfam" id="PF13193">
    <property type="entry name" value="AMP-binding_C"/>
    <property type="match status" value="1"/>
</dbReference>
<evidence type="ECO:0000259" key="5">
    <source>
        <dbReference type="Pfam" id="PF00501"/>
    </source>
</evidence>
<dbReference type="PANTHER" id="PTHR42921">
    <property type="entry name" value="ACETOACETYL-COA SYNTHETASE"/>
    <property type="match status" value="1"/>
</dbReference>
<proteinExistence type="inferred from homology"/>
<evidence type="ECO:0000313" key="9">
    <source>
        <dbReference type="Proteomes" id="UP000830167"/>
    </source>
</evidence>
<keyword evidence="3" id="KW-0547">Nucleotide-binding</keyword>
<evidence type="ECO:0000259" key="6">
    <source>
        <dbReference type="Pfam" id="PF13193"/>
    </source>
</evidence>
<dbReference type="NCBIfam" id="TIGR01217">
    <property type="entry name" value="ac_ac_CoA_syn"/>
    <property type="match status" value="1"/>
</dbReference>
<accession>A0ABY4CH92</accession>
<dbReference type="Proteomes" id="UP000830167">
    <property type="component" value="Chromosome"/>
</dbReference>
<dbReference type="InterPro" id="IPR020845">
    <property type="entry name" value="AMP-binding_CS"/>
</dbReference>
<dbReference type="SUPFAM" id="SSF56801">
    <property type="entry name" value="Acetyl-CoA synthetase-like"/>
    <property type="match status" value="1"/>
</dbReference>
<name>A0ABY4CH92_9BACL</name>
<reference evidence="8" key="1">
    <citation type="submission" date="2021-12" db="EMBL/GenBank/DDBJ databases">
        <title>Alicyclobacillaceae gen. nov., sp. nov., isolated from chalcocite enrichment system.</title>
        <authorList>
            <person name="Jiang Z."/>
        </authorList>
    </citation>
    <scope>NUCLEOTIDE SEQUENCE</scope>
    <source>
        <strain evidence="8">MYW30-H2</strain>
    </source>
</reference>
<protein>
    <submittedName>
        <fullName evidence="8">Acetoacetate--CoA ligase</fullName>
        <ecNumber evidence="8">6.2.1.16</ecNumber>
    </submittedName>
</protein>
<evidence type="ECO:0000256" key="1">
    <source>
        <dbReference type="ARBA" id="ARBA00006432"/>
    </source>
</evidence>
<gene>
    <name evidence="8" type="ORF">LSG31_11735</name>
</gene>
<keyword evidence="9" id="KW-1185">Reference proteome</keyword>
<keyword evidence="4" id="KW-0067">ATP-binding</keyword>
<feature type="domain" description="AMP-dependent synthetase/ligase" evidence="5">
    <location>
        <begin position="97"/>
        <end position="472"/>
    </location>
</feature>
<dbReference type="InterPro" id="IPR042099">
    <property type="entry name" value="ANL_N_sf"/>
</dbReference>
<comment type="similarity">
    <text evidence="1">Belongs to the ATP-dependent AMP-binding enzyme family.</text>
</comment>
<keyword evidence="2 8" id="KW-0436">Ligase</keyword>
<dbReference type="Pfam" id="PF00501">
    <property type="entry name" value="AMP-binding"/>
    <property type="match status" value="1"/>
</dbReference>
<dbReference type="InterPro" id="IPR025110">
    <property type="entry name" value="AMP-bd_C"/>
</dbReference>
<dbReference type="CDD" id="cd05943">
    <property type="entry name" value="AACS"/>
    <property type="match status" value="1"/>
</dbReference>
<dbReference type="EMBL" id="CP089291">
    <property type="protein sequence ID" value="UOF88626.1"/>
    <property type="molecule type" value="Genomic_DNA"/>
</dbReference>
<dbReference type="PROSITE" id="PS00455">
    <property type="entry name" value="AMP_BINDING"/>
    <property type="match status" value="1"/>
</dbReference>
<dbReference type="InterPro" id="IPR000873">
    <property type="entry name" value="AMP-dep_synth/lig_dom"/>
</dbReference>
<evidence type="ECO:0000256" key="3">
    <source>
        <dbReference type="ARBA" id="ARBA00022741"/>
    </source>
</evidence>
<dbReference type="Gene3D" id="3.30.300.30">
    <property type="match status" value="1"/>
</dbReference>
<feature type="domain" description="Acetyl-coenzyme A synthetase N-terminal" evidence="7">
    <location>
        <begin position="38"/>
        <end position="93"/>
    </location>
</feature>
<dbReference type="EC" id="6.2.1.16" evidence="8"/>
<evidence type="ECO:0000259" key="7">
    <source>
        <dbReference type="Pfam" id="PF16177"/>
    </source>
</evidence>
<dbReference type="GO" id="GO:0030729">
    <property type="term" value="F:acetoacetate-CoA ligase activity"/>
    <property type="evidence" value="ECO:0007669"/>
    <property type="project" value="UniProtKB-EC"/>
</dbReference>
<dbReference type="InterPro" id="IPR032387">
    <property type="entry name" value="ACAS_N"/>
</dbReference>
<dbReference type="NCBIfam" id="NF002937">
    <property type="entry name" value="PRK03584.1"/>
    <property type="match status" value="1"/>
</dbReference>
<organism evidence="8 9">
    <name type="scientific">Fodinisporobacter ferrooxydans</name>
    <dbReference type="NCBI Taxonomy" id="2901836"/>
    <lineage>
        <taxon>Bacteria</taxon>
        <taxon>Bacillati</taxon>
        <taxon>Bacillota</taxon>
        <taxon>Bacilli</taxon>
        <taxon>Bacillales</taxon>
        <taxon>Alicyclobacillaceae</taxon>
        <taxon>Fodinisporobacter</taxon>
    </lineage>
</organism>
<evidence type="ECO:0000313" key="8">
    <source>
        <dbReference type="EMBL" id="UOF88626.1"/>
    </source>
</evidence>
<sequence length="663" mass="74790">MAEGTILWEPSIAQIEKSRVYHYMRWVQNEYALTFSGYEALWQWSVDHMEDFWESLWSYFQIIQHSPYQRVLQGDAMPGIRWFEGAALNYAEHVFRNEQKERPAILFQSEHQSLKEITWETLHHSVASVAKTLRNMGVQAGDRVVSYMPNIPQTVIAFLACASIGAVWSSCSPDFGTPSVIDRFQQIEPKVLFTIDGYQYNGKSFDKMNAVAELQHALPTLQHTILVPYLKEDISADLPENTILWEEVLQTAAKLQFEPLAFDHPLWVLYSSGTTGLPKAIVQGHGGILLEHLKTLSFHSDISANDRFFWYTTTGWMMWNYLISGLLVGATVLLYDGNPAYPDMHVLWKFAESTKMTVFGTSASYITSCIKAGIQPGKTYDLSALRGIGSTGSPLTPEGFKWVYDKVKPDIWLAPLSGGTDVCSAFVGGCPVLPVRVGEMQCRFLGSKVEAYDPAGQSLIDEMGELVLSKPMPSMPLYFWNDPDGKRYRESYFDVYPGIWRHGDWMQIGKHGGCVIYGRSDSTINRHGIRMGTRDIYQAVESIEEVVDSLVVDLELLGRPSFLPLFVVLRPGVQLDDSLRQKIKAKIRETVSPRHVPDEIFAVNDIPKTLNGKKLEVPIRRILLGHPVAQAVNLDSMGNPQSLTFFIDLAKQLNKAGQSMEWE</sequence>
<dbReference type="Pfam" id="PF16177">
    <property type="entry name" value="ACAS_N"/>
    <property type="match status" value="1"/>
</dbReference>
<dbReference type="RefSeq" id="WP_347435302.1">
    <property type="nucleotide sequence ID" value="NZ_CP089291.1"/>
</dbReference>
<dbReference type="PANTHER" id="PTHR42921:SF1">
    <property type="entry name" value="ACETOACETYL-COA SYNTHETASE"/>
    <property type="match status" value="1"/>
</dbReference>
<dbReference type="InterPro" id="IPR005914">
    <property type="entry name" value="Acac_CoA_synth"/>
</dbReference>
<evidence type="ECO:0000256" key="4">
    <source>
        <dbReference type="ARBA" id="ARBA00022840"/>
    </source>
</evidence>